<evidence type="ECO:0000313" key="3">
    <source>
        <dbReference type="Proteomes" id="UP001179280"/>
    </source>
</evidence>
<dbReference type="PANTHER" id="PTHR21310">
    <property type="entry name" value="AMINOGLYCOSIDE PHOSPHOTRANSFERASE-RELATED-RELATED"/>
    <property type="match status" value="1"/>
</dbReference>
<evidence type="ECO:0000259" key="1">
    <source>
        <dbReference type="Pfam" id="PF01636"/>
    </source>
</evidence>
<accession>A0ABS2SNT0</accession>
<protein>
    <submittedName>
        <fullName evidence="2">Hygromycin-B 4-O-kinase</fullName>
        <ecNumber evidence="2">2.7.1.163</ecNumber>
    </submittedName>
</protein>
<dbReference type="InterPro" id="IPR011009">
    <property type="entry name" value="Kinase-like_dom_sf"/>
</dbReference>
<dbReference type="EC" id="2.7.1.163" evidence="2"/>
<evidence type="ECO:0000313" key="2">
    <source>
        <dbReference type="EMBL" id="MBM7837184.1"/>
    </source>
</evidence>
<dbReference type="GO" id="GO:0016740">
    <property type="term" value="F:transferase activity"/>
    <property type="evidence" value="ECO:0007669"/>
    <property type="project" value="UniProtKB-KW"/>
</dbReference>
<keyword evidence="2" id="KW-0808">Transferase</keyword>
<dbReference type="RefSeq" id="WP_204464052.1">
    <property type="nucleotide sequence ID" value="NZ_JAFBCV010000001.1"/>
</dbReference>
<dbReference type="Gene3D" id="3.90.1200.10">
    <property type="match status" value="1"/>
</dbReference>
<comment type="caution">
    <text evidence="2">The sequence shown here is derived from an EMBL/GenBank/DDBJ whole genome shotgun (WGS) entry which is preliminary data.</text>
</comment>
<keyword evidence="3" id="KW-1185">Reference proteome</keyword>
<dbReference type="SUPFAM" id="SSF56112">
    <property type="entry name" value="Protein kinase-like (PK-like)"/>
    <property type="match status" value="1"/>
</dbReference>
<proteinExistence type="predicted"/>
<dbReference type="InterPro" id="IPR051678">
    <property type="entry name" value="AGP_Transferase"/>
</dbReference>
<feature type="domain" description="Aminoglycoside phosphotransferase" evidence="1">
    <location>
        <begin position="28"/>
        <end position="240"/>
    </location>
</feature>
<reference evidence="2" key="1">
    <citation type="submission" date="2021-01" db="EMBL/GenBank/DDBJ databases">
        <title>Genomic Encyclopedia of Type Strains, Phase IV (KMG-IV): sequencing the most valuable type-strain genomes for metagenomic binning, comparative biology and taxonomic classification.</title>
        <authorList>
            <person name="Goeker M."/>
        </authorList>
    </citation>
    <scope>NUCLEOTIDE SEQUENCE</scope>
    <source>
        <strain evidence="2">DSM 21943</strain>
    </source>
</reference>
<dbReference type="Gene3D" id="3.30.200.150">
    <property type="match status" value="1"/>
</dbReference>
<name>A0ABS2SNT0_9BACI</name>
<dbReference type="Pfam" id="PF01636">
    <property type="entry name" value="APH"/>
    <property type="match status" value="1"/>
</dbReference>
<dbReference type="Proteomes" id="UP001179280">
    <property type="component" value="Unassembled WGS sequence"/>
</dbReference>
<organism evidence="2 3">
    <name type="scientific">Shouchella xiaoxiensis</name>
    <dbReference type="NCBI Taxonomy" id="766895"/>
    <lineage>
        <taxon>Bacteria</taxon>
        <taxon>Bacillati</taxon>
        <taxon>Bacillota</taxon>
        <taxon>Bacilli</taxon>
        <taxon>Bacillales</taxon>
        <taxon>Bacillaceae</taxon>
        <taxon>Shouchella</taxon>
    </lineage>
</organism>
<dbReference type="InterPro" id="IPR002575">
    <property type="entry name" value="Aminoglycoside_PTrfase"/>
</dbReference>
<sequence length="305" mass="35077">MKSFKLSLSDSDATELIRTHYKEAEQISSIDMGELSKVYQFRTDDNAYVVHFRLKEESLLKAEAIYEQFGSLLPIPRTLQRGTKNGVHYLISQKADGAPVSALTEEKQSQISTHLADVYSQINETKTSAAFGIIEPGKQPSDSSWLATLERFFIEEEDSFYGRWKTLFTNSMLEKDVFEQGYKKMMELAAYAPKQPYLVHGDFHTGNFIAAGDRITAIVDWEMAMQGDFMFDLAGLHFWSPHLQFPDKMKVIWQEQDKTIPYFKERLYAGLLFKATDGLRFYARQDHPGGYELMKTKLNELLLNL</sequence>
<gene>
    <name evidence="2" type="ORF">JOC54_000415</name>
</gene>
<dbReference type="EMBL" id="JAFBCV010000001">
    <property type="protein sequence ID" value="MBM7837184.1"/>
    <property type="molecule type" value="Genomic_DNA"/>
</dbReference>